<reference evidence="9 10" key="1">
    <citation type="submission" date="2016-11" db="EMBL/GenBank/DDBJ databases">
        <authorList>
            <person name="Varghese N."/>
            <person name="Submissions S."/>
        </authorList>
    </citation>
    <scope>NUCLEOTIDE SEQUENCE [LARGE SCALE GENOMIC DNA]</scope>
    <source>
        <strain evidence="9 10">DSM 17919</strain>
    </source>
</reference>
<dbReference type="InterPro" id="IPR003439">
    <property type="entry name" value="ABC_transporter-like_ATP-bd"/>
</dbReference>
<dbReference type="Gene3D" id="3.40.50.300">
    <property type="entry name" value="P-loop containing nucleotide triphosphate hydrolases"/>
    <property type="match status" value="1"/>
</dbReference>
<evidence type="ECO:0000256" key="7">
    <source>
        <dbReference type="ARBA" id="ARBA00023136"/>
    </source>
</evidence>
<dbReference type="GO" id="GO:0005886">
    <property type="term" value="C:plasma membrane"/>
    <property type="evidence" value="ECO:0007669"/>
    <property type="project" value="UniProtKB-SubCell"/>
</dbReference>
<dbReference type="GO" id="GO:0016887">
    <property type="term" value="F:ATP hydrolysis activity"/>
    <property type="evidence" value="ECO:0007669"/>
    <property type="project" value="InterPro"/>
</dbReference>
<dbReference type="InterPro" id="IPR050388">
    <property type="entry name" value="ABC_Ni/Peptide_Import"/>
</dbReference>
<dbReference type="InterPro" id="IPR013563">
    <property type="entry name" value="Oligopep_ABC_C"/>
</dbReference>
<dbReference type="PANTHER" id="PTHR43297:SF2">
    <property type="entry name" value="DIPEPTIDE TRANSPORT ATP-BINDING PROTEIN DPPD"/>
    <property type="match status" value="1"/>
</dbReference>
<dbReference type="Pfam" id="PF00005">
    <property type="entry name" value="ABC_tran"/>
    <property type="match status" value="1"/>
</dbReference>
<keyword evidence="7" id="KW-0472">Membrane</keyword>
<dbReference type="InterPro" id="IPR017871">
    <property type="entry name" value="ABC_transporter-like_CS"/>
</dbReference>
<keyword evidence="3" id="KW-0813">Transport</keyword>
<dbReference type="CDD" id="cd03257">
    <property type="entry name" value="ABC_NikE_OppD_transporters"/>
    <property type="match status" value="1"/>
</dbReference>
<dbReference type="PROSITE" id="PS00211">
    <property type="entry name" value="ABC_TRANSPORTER_1"/>
    <property type="match status" value="1"/>
</dbReference>
<evidence type="ECO:0000259" key="8">
    <source>
        <dbReference type="PROSITE" id="PS50893"/>
    </source>
</evidence>
<dbReference type="PANTHER" id="PTHR43297">
    <property type="entry name" value="OLIGOPEPTIDE TRANSPORT ATP-BINDING PROTEIN APPD"/>
    <property type="match status" value="1"/>
</dbReference>
<feature type="domain" description="ABC transporter" evidence="8">
    <location>
        <begin position="6"/>
        <end position="256"/>
    </location>
</feature>
<dbReference type="PROSITE" id="PS50893">
    <property type="entry name" value="ABC_TRANSPORTER_2"/>
    <property type="match status" value="1"/>
</dbReference>
<evidence type="ECO:0000256" key="5">
    <source>
        <dbReference type="ARBA" id="ARBA00022741"/>
    </source>
</evidence>
<evidence type="ECO:0000256" key="6">
    <source>
        <dbReference type="ARBA" id="ARBA00022840"/>
    </source>
</evidence>
<dbReference type="SUPFAM" id="SSF52540">
    <property type="entry name" value="P-loop containing nucleoside triphosphate hydrolases"/>
    <property type="match status" value="1"/>
</dbReference>
<name>A0A8G2CA99_9BACT</name>
<dbReference type="Pfam" id="PF08352">
    <property type="entry name" value="oligo_HPY"/>
    <property type="match status" value="1"/>
</dbReference>
<evidence type="ECO:0000256" key="2">
    <source>
        <dbReference type="ARBA" id="ARBA00005417"/>
    </source>
</evidence>
<evidence type="ECO:0000256" key="4">
    <source>
        <dbReference type="ARBA" id="ARBA00022475"/>
    </source>
</evidence>
<evidence type="ECO:0000313" key="10">
    <source>
        <dbReference type="Proteomes" id="UP000184001"/>
    </source>
</evidence>
<dbReference type="GO" id="GO:0015833">
    <property type="term" value="P:peptide transport"/>
    <property type="evidence" value="ECO:0007669"/>
    <property type="project" value="InterPro"/>
</dbReference>
<sequence length="321" mass="35073">MSTPLLEISNLKTHFFTRAGVAKAVNGISLTIEKGEVVGIVGESGSGKSVTGFSIMGLVDEPGRVVAGSIKFKGRELLTQTVDEWRNFRGNNVAMIFQDPMMTLNPVLRIDTQMIEAVRCHKTVSKKEARKRAVEALAMVGIPSPEERVKAYPHQFSGGMRQRVAIATGLLNRPDLIIADEPTTALDVTIQSQILSEMQQLCRKTDMSLMWITHDLTVIAGLANRVAVMYAGKIIEEGTVEAVLDHPLHPYTEGLVGSVPSRNHRGKPLYQIPGMTPSLINLPEGCSFRMRCPKATSACLSEPPVTDLADGRRVCCFHPNL</sequence>
<protein>
    <submittedName>
        <fullName evidence="9">Peptide/nickel transport system ATP-binding protein</fullName>
    </submittedName>
</protein>
<dbReference type="GO" id="GO:0005524">
    <property type="term" value="F:ATP binding"/>
    <property type="evidence" value="ECO:0007669"/>
    <property type="project" value="UniProtKB-KW"/>
</dbReference>
<organism evidence="9 10">
    <name type="scientific">Halodesulfovibrio aestuarii</name>
    <dbReference type="NCBI Taxonomy" id="126333"/>
    <lineage>
        <taxon>Bacteria</taxon>
        <taxon>Pseudomonadati</taxon>
        <taxon>Thermodesulfobacteriota</taxon>
        <taxon>Desulfovibrionia</taxon>
        <taxon>Desulfovibrionales</taxon>
        <taxon>Desulfovibrionaceae</taxon>
        <taxon>Halodesulfovibrio</taxon>
    </lineage>
</organism>
<comment type="caution">
    <text evidence="9">The sequence shown here is derived from an EMBL/GenBank/DDBJ whole genome shotgun (WGS) entry which is preliminary data.</text>
</comment>
<proteinExistence type="inferred from homology"/>
<comment type="subcellular location">
    <subcellularLocation>
        <location evidence="1">Cell inner membrane</location>
        <topology evidence="1">Peripheral membrane protein</topology>
    </subcellularLocation>
</comment>
<evidence type="ECO:0000313" key="9">
    <source>
        <dbReference type="EMBL" id="SHJ28077.1"/>
    </source>
</evidence>
<gene>
    <name evidence="9" type="ORF">SAMN05660830_02055</name>
</gene>
<dbReference type="NCBIfam" id="TIGR01727">
    <property type="entry name" value="oligo_HPY"/>
    <property type="match status" value="1"/>
</dbReference>
<comment type="similarity">
    <text evidence="2">Belongs to the ABC transporter superfamily.</text>
</comment>
<dbReference type="EMBL" id="FQZR01000004">
    <property type="protein sequence ID" value="SHJ28077.1"/>
    <property type="molecule type" value="Genomic_DNA"/>
</dbReference>
<accession>A0A8G2CA99</accession>
<dbReference type="SMART" id="SM00382">
    <property type="entry name" value="AAA"/>
    <property type="match status" value="1"/>
</dbReference>
<dbReference type="Proteomes" id="UP000184001">
    <property type="component" value="Unassembled WGS sequence"/>
</dbReference>
<dbReference type="AlphaFoldDB" id="A0A8G2CA99"/>
<evidence type="ECO:0000256" key="3">
    <source>
        <dbReference type="ARBA" id="ARBA00022448"/>
    </source>
</evidence>
<keyword evidence="6 9" id="KW-0067">ATP-binding</keyword>
<keyword evidence="5" id="KW-0547">Nucleotide-binding</keyword>
<keyword evidence="4" id="KW-1003">Cell membrane</keyword>
<dbReference type="FunFam" id="3.40.50.300:FF:000016">
    <property type="entry name" value="Oligopeptide ABC transporter ATP-binding component"/>
    <property type="match status" value="1"/>
</dbReference>
<dbReference type="InterPro" id="IPR027417">
    <property type="entry name" value="P-loop_NTPase"/>
</dbReference>
<dbReference type="InterPro" id="IPR003593">
    <property type="entry name" value="AAA+_ATPase"/>
</dbReference>
<dbReference type="RefSeq" id="WP_020000121.1">
    <property type="nucleotide sequence ID" value="NZ_CP192217.1"/>
</dbReference>
<evidence type="ECO:0000256" key="1">
    <source>
        <dbReference type="ARBA" id="ARBA00004417"/>
    </source>
</evidence>